<gene>
    <name evidence="1" type="ORF">IAA04_11685</name>
</gene>
<organism evidence="1 2">
    <name type="scientific">Candidatus Lachnoclostridium pullistercoris</name>
    <dbReference type="NCBI Taxonomy" id="2838632"/>
    <lineage>
        <taxon>Bacteria</taxon>
        <taxon>Bacillati</taxon>
        <taxon>Bacillota</taxon>
        <taxon>Clostridia</taxon>
        <taxon>Lachnospirales</taxon>
        <taxon>Lachnospiraceae</taxon>
    </lineage>
</organism>
<proteinExistence type="predicted"/>
<name>A0A9D2T6V4_9FIRM</name>
<evidence type="ECO:0000313" key="2">
    <source>
        <dbReference type="Proteomes" id="UP000823883"/>
    </source>
</evidence>
<dbReference type="AlphaFoldDB" id="A0A9D2T6V4"/>
<sequence length="314" mass="36023">MGKRERKREIIQKYLPNCSTWSVYTYGNIPKSRIDGACKSYAGSVDYNEVLGLIDETVFGSGKKGFLFTVDGFYTDGNNKFLRYSDGISYKSLGAGYNLTAMNEMLDKLYQIESEPSGWDIAGALLGGAFDFLQAWSDNSDTSENMDTAKDGFIESEVIEPDEIVDESNFIDVENDDDWNNKTRWDLIITYLKSRSTMLQFSLLQTDWLQDSSEMIDILHSLQNEDLSIEESCDEIIKSADEEKGIIKAESAYSFEKNSRRFQNKLKYYISELNMCDEDEKKDILEDCKTEISGYQKILEREISQLKQIRSVME</sequence>
<reference evidence="1" key="1">
    <citation type="journal article" date="2021" name="PeerJ">
        <title>Extensive microbial diversity within the chicken gut microbiome revealed by metagenomics and culture.</title>
        <authorList>
            <person name="Gilroy R."/>
            <person name="Ravi A."/>
            <person name="Getino M."/>
            <person name="Pursley I."/>
            <person name="Horton D.L."/>
            <person name="Alikhan N.F."/>
            <person name="Baker D."/>
            <person name="Gharbi K."/>
            <person name="Hall N."/>
            <person name="Watson M."/>
            <person name="Adriaenssens E.M."/>
            <person name="Foster-Nyarko E."/>
            <person name="Jarju S."/>
            <person name="Secka A."/>
            <person name="Antonio M."/>
            <person name="Oren A."/>
            <person name="Chaudhuri R.R."/>
            <person name="La Ragione R."/>
            <person name="Hildebrand F."/>
            <person name="Pallen M.J."/>
        </authorList>
    </citation>
    <scope>NUCLEOTIDE SEQUENCE</scope>
    <source>
        <strain evidence="1">CHK183-5548</strain>
    </source>
</reference>
<evidence type="ECO:0000313" key="1">
    <source>
        <dbReference type="EMBL" id="HJC48702.1"/>
    </source>
</evidence>
<dbReference type="EMBL" id="DWWL01000076">
    <property type="protein sequence ID" value="HJC48702.1"/>
    <property type="molecule type" value="Genomic_DNA"/>
</dbReference>
<comment type="caution">
    <text evidence="1">The sequence shown here is derived from an EMBL/GenBank/DDBJ whole genome shotgun (WGS) entry which is preliminary data.</text>
</comment>
<reference evidence="1" key="2">
    <citation type="submission" date="2021-04" db="EMBL/GenBank/DDBJ databases">
        <authorList>
            <person name="Gilroy R."/>
        </authorList>
    </citation>
    <scope>NUCLEOTIDE SEQUENCE</scope>
    <source>
        <strain evidence="1">CHK183-5548</strain>
    </source>
</reference>
<protein>
    <submittedName>
        <fullName evidence="1">Uncharacterized protein</fullName>
    </submittedName>
</protein>
<accession>A0A9D2T6V4</accession>
<dbReference type="Proteomes" id="UP000823883">
    <property type="component" value="Unassembled WGS sequence"/>
</dbReference>